<reference evidence="2" key="1">
    <citation type="submission" date="2022-07" db="EMBL/GenBank/DDBJ databases">
        <title>Genome Sequence of Leucocoprinus birnbaumii.</title>
        <authorList>
            <person name="Buettner E."/>
        </authorList>
    </citation>
    <scope>NUCLEOTIDE SEQUENCE</scope>
    <source>
        <strain evidence="2">VT141</strain>
    </source>
</reference>
<evidence type="ECO:0000256" key="1">
    <source>
        <dbReference type="SAM" id="MobiDB-lite"/>
    </source>
</evidence>
<evidence type="ECO:0000313" key="3">
    <source>
        <dbReference type="Proteomes" id="UP001213000"/>
    </source>
</evidence>
<protein>
    <submittedName>
        <fullName evidence="2">Uncharacterized protein</fullName>
    </submittedName>
</protein>
<name>A0AAD5VK04_9AGAR</name>
<feature type="compositionally biased region" description="Polar residues" evidence="1">
    <location>
        <begin position="126"/>
        <end position="136"/>
    </location>
</feature>
<feature type="compositionally biased region" description="Polar residues" evidence="1">
    <location>
        <begin position="27"/>
        <end position="37"/>
    </location>
</feature>
<comment type="caution">
    <text evidence="2">The sequence shown here is derived from an EMBL/GenBank/DDBJ whole genome shotgun (WGS) entry which is preliminary data.</text>
</comment>
<accession>A0AAD5VK04</accession>
<dbReference type="AlphaFoldDB" id="A0AAD5VK04"/>
<dbReference type="EMBL" id="JANIEX010001118">
    <property type="protein sequence ID" value="KAJ3560738.1"/>
    <property type="molecule type" value="Genomic_DNA"/>
</dbReference>
<feature type="compositionally biased region" description="Low complexity" evidence="1">
    <location>
        <begin position="50"/>
        <end position="59"/>
    </location>
</feature>
<dbReference type="Proteomes" id="UP001213000">
    <property type="component" value="Unassembled WGS sequence"/>
</dbReference>
<proteinExistence type="predicted"/>
<sequence>MSLDFSAKASQPQHGLYGQPDLDPSFNIPNSDNTESMDTSDHSNYDLFPSSASNGSLSSQAYRTNASSSSSLGHGYGMNSESLYSHPPFNDSVPSFTGSDGGNPYGMMPGLPSSYNSSSSGKVSPLTPSDSVSGFNPSPDFPPSIGVKDFQSNYPDIERRLPGAGYSQSFDDYAINNMNGGINYPSNGLQPYPERLGRFPPEHRYNPSGPVPPNVSNMPPGVSPHATHGVPFEGMPHYQPDPHHDMSLRMPTVDETLARMRLHPIMGQSNDLQTFIR</sequence>
<feature type="compositionally biased region" description="Low complexity" evidence="1">
    <location>
        <begin position="113"/>
        <end position="124"/>
    </location>
</feature>
<organism evidence="2 3">
    <name type="scientific">Leucocoprinus birnbaumii</name>
    <dbReference type="NCBI Taxonomy" id="56174"/>
    <lineage>
        <taxon>Eukaryota</taxon>
        <taxon>Fungi</taxon>
        <taxon>Dikarya</taxon>
        <taxon>Basidiomycota</taxon>
        <taxon>Agaricomycotina</taxon>
        <taxon>Agaricomycetes</taxon>
        <taxon>Agaricomycetidae</taxon>
        <taxon>Agaricales</taxon>
        <taxon>Agaricineae</taxon>
        <taxon>Agaricaceae</taxon>
        <taxon>Leucocoprinus</taxon>
    </lineage>
</organism>
<evidence type="ECO:0000313" key="2">
    <source>
        <dbReference type="EMBL" id="KAJ3560738.1"/>
    </source>
</evidence>
<feature type="region of interest" description="Disordered" evidence="1">
    <location>
        <begin position="94"/>
        <end position="144"/>
    </location>
</feature>
<feature type="compositionally biased region" description="Polar residues" evidence="1">
    <location>
        <begin position="60"/>
        <end position="72"/>
    </location>
</feature>
<keyword evidence="3" id="KW-1185">Reference proteome</keyword>
<feature type="region of interest" description="Disordered" evidence="1">
    <location>
        <begin position="1"/>
        <end position="74"/>
    </location>
</feature>
<gene>
    <name evidence="2" type="ORF">NP233_g10640</name>
</gene>